<dbReference type="EMBL" id="JANRMS010000662">
    <property type="protein sequence ID" value="KAJ3536148.1"/>
    <property type="molecule type" value="Genomic_DNA"/>
</dbReference>
<organism evidence="1 2">
    <name type="scientific">Fusarium decemcellulare</name>
    <dbReference type="NCBI Taxonomy" id="57161"/>
    <lineage>
        <taxon>Eukaryota</taxon>
        <taxon>Fungi</taxon>
        <taxon>Dikarya</taxon>
        <taxon>Ascomycota</taxon>
        <taxon>Pezizomycotina</taxon>
        <taxon>Sordariomycetes</taxon>
        <taxon>Hypocreomycetidae</taxon>
        <taxon>Hypocreales</taxon>
        <taxon>Nectriaceae</taxon>
        <taxon>Fusarium</taxon>
        <taxon>Fusarium decemcellulare species complex</taxon>
    </lineage>
</organism>
<evidence type="ECO:0000313" key="1">
    <source>
        <dbReference type="EMBL" id="KAJ3536148.1"/>
    </source>
</evidence>
<comment type="caution">
    <text evidence="1">The sequence shown here is derived from an EMBL/GenBank/DDBJ whole genome shotgun (WGS) entry which is preliminary data.</text>
</comment>
<accession>A0ACC1SBG7</accession>
<sequence>MIWSLHHHLYHATPRFYTLFQDTGYDGVKPERPGDDPRDLIIDLIEDNNRLVKLAWPFWSHIGSWWEARHQPNMLLFHFNDLKTNLEGEMRRIAGFLDIPDMPEDSFKAAVEHCTFGWMKQHAELASPPQADVAWENGAKDLVNKGTNARWKDLLSEEDNKRYLDKAREELGEECSNWLLHGGQKGT</sequence>
<keyword evidence="2" id="KW-1185">Reference proteome</keyword>
<reference evidence="1" key="1">
    <citation type="submission" date="2022-08" db="EMBL/GenBank/DDBJ databases">
        <title>Genome Sequence of Fusarium decemcellulare.</title>
        <authorList>
            <person name="Buettner E."/>
        </authorList>
    </citation>
    <scope>NUCLEOTIDE SEQUENCE</scope>
    <source>
        <strain evidence="1">Babe19</strain>
    </source>
</reference>
<name>A0ACC1SBG7_9HYPO</name>
<proteinExistence type="predicted"/>
<evidence type="ECO:0000313" key="2">
    <source>
        <dbReference type="Proteomes" id="UP001148629"/>
    </source>
</evidence>
<protein>
    <submittedName>
        <fullName evidence="1">Uncharacterized protein</fullName>
    </submittedName>
</protein>
<gene>
    <name evidence="1" type="ORF">NM208_g6843</name>
</gene>
<dbReference type="Proteomes" id="UP001148629">
    <property type="component" value="Unassembled WGS sequence"/>
</dbReference>